<accession>A0A6H9UMR6</accession>
<dbReference type="EMBL" id="VZRB01000074">
    <property type="protein sequence ID" value="KAB1139085.1"/>
    <property type="molecule type" value="Genomic_DNA"/>
</dbReference>
<sequence length="412" mass="45762">MTALSESWLSGINLKLIADQVGTPVFIYSEGQFRKNLARVRKAADDAGLGERVEFYIPFFPNSNPHHLAPLKELDGFGVLVQLPSEYRLLRAHGFEKFIVSPGHVSNEEISFWDSTRCPTFLASLNEVAHSLATQAPSISVRVDSLDSGKPGVKYGELEQLSALLQEYDRELDCVEVYCGSGNSLDDMVRTVEEMFEVFQKYFPTARGINFAGGHGFDYDAHAEADKHFDWSLYFRRLADAAQRMGIPEDVKFLFEPARDVLADTGALLMSVERSVITTPVSSIVVTDGCRMLMPSAQLRNRGHNTAFLDQDMREIVNEQGISAAVRGRTILRNDYLLPGEVHVPEGVDATSYMVILDTGAYCATQHMEFLNVPPAAEVLVSSDGSMDLITAAGDELDKWRNLLEEKQPVRS</sequence>
<organism evidence="3 4">
    <name type="scientific">Streptomyces luteolifulvus</name>
    <dbReference type="NCBI Taxonomy" id="2615112"/>
    <lineage>
        <taxon>Bacteria</taxon>
        <taxon>Bacillati</taxon>
        <taxon>Actinomycetota</taxon>
        <taxon>Actinomycetes</taxon>
        <taxon>Kitasatosporales</taxon>
        <taxon>Streptomycetaceae</taxon>
        <taxon>Streptomyces</taxon>
    </lineage>
</organism>
<dbReference type="Proteomes" id="UP000442707">
    <property type="component" value="Unassembled WGS sequence"/>
</dbReference>
<dbReference type="InterPro" id="IPR009006">
    <property type="entry name" value="Ala_racemase/Decarboxylase_C"/>
</dbReference>
<protein>
    <submittedName>
        <fullName evidence="3">Diaminopimelate decarboxylase</fullName>
    </submittedName>
</protein>
<dbReference type="Gene3D" id="3.20.20.10">
    <property type="entry name" value="Alanine racemase"/>
    <property type="match status" value="1"/>
</dbReference>
<dbReference type="Gene3D" id="2.40.37.10">
    <property type="entry name" value="Lyase, Ornithine Decarboxylase, Chain A, domain 1"/>
    <property type="match status" value="1"/>
</dbReference>
<evidence type="ECO:0000256" key="2">
    <source>
        <dbReference type="ARBA" id="ARBA00022898"/>
    </source>
</evidence>
<dbReference type="PANTHER" id="PTHR43727">
    <property type="entry name" value="DIAMINOPIMELATE DECARBOXYLASE"/>
    <property type="match status" value="1"/>
</dbReference>
<gene>
    <name evidence="3" type="ORF">F7R91_41180</name>
</gene>
<comment type="caution">
    <text evidence="3">The sequence shown here is derived from an EMBL/GenBank/DDBJ whole genome shotgun (WGS) entry which is preliminary data.</text>
</comment>
<evidence type="ECO:0000313" key="3">
    <source>
        <dbReference type="EMBL" id="KAB1139085.1"/>
    </source>
</evidence>
<evidence type="ECO:0000313" key="4">
    <source>
        <dbReference type="Proteomes" id="UP000442707"/>
    </source>
</evidence>
<evidence type="ECO:0000256" key="1">
    <source>
        <dbReference type="ARBA" id="ARBA00001933"/>
    </source>
</evidence>
<dbReference type="InterPro" id="IPR029066">
    <property type="entry name" value="PLP-binding_barrel"/>
</dbReference>
<keyword evidence="2" id="KW-0663">Pyridoxal phosphate</keyword>
<dbReference type="GO" id="GO:0009089">
    <property type="term" value="P:lysine biosynthetic process via diaminopimelate"/>
    <property type="evidence" value="ECO:0007669"/>
    <property type="project" value="TreeGrafter"/>
</dbReference>
<name>A0A6H9UMR6_9ACTN</name>
<keyword evidence="4" id="KW-1185">Reference proteome</keyword>
<dbReference type="PANTHER" id="PTHR43727:SF2">
    <property type="entry name" value="GROUP IV DECARBOXYLASE"/>
    <property type="match status" value="1"/>
</dbReference>
<reference evidence="3 4" key="1">
    <citation type="submission" date="2019-09" db="EMBL/GenBank/DDBJ databases">
        <title>Screening of Novel Bioactive Compounds from Soil-Associated.</title>
        <authorList>
            <person name="Zhao S."/>
        </authorList>
    </citation>
    <scope>NUCLEOTIDE SEQUENCE [LARGE SCALE GENOMIC DNA]</scope>
    <source>
        <strain evidence="3 4">HIT-DPA4</strain>
    </source>
</reference>
<dbReference type="GO" id="GO:0008836">
    <property type="term" value="F:diaminopimelate decarboxylase activity"/>
    <property type="evidence" value="ECO:0007669"/>
    <property type="project" value="TreeGrafter"/>
</dbReference>
<dbReference type="RefSeq" id="WP_150958920.1">
    <property type="nucleotide sequence ID" value="NZ_VZRB01000074.1"/>
</dbReference>
<dbReference type="SUPFAM" id="SSF50621">
    <property type="entry name" value="Alanine racemase C-terminal domain-like"/>
    <property type="match status" value="1"/>
</dbReference>
<proteinExistence type="predicted"/>
<comment type="cofactor">
    <cofactor evidence="1">
        <name>pyridoxal 5'-phosphate</name>
        <dbReference type="ChEBI" id="CHEBI:597326"/>
    </cofactor>
</comment>
<dbReference type="SUPFAM" id="SSF51419">
    <property type="entry name" value="PLP-binding barrel"/>
    <property type="match status" value="1"/>
</dbReference>
<dbReference type="AlphaFoldDB" id="A0A6H9UMR6"/>